<feature type="chain" id="PRO_5040963798" evidence="3">
    <location>
        <begin position="19"/>
        <end position="229"/>
    </location>
</feature>
<dbReference type="Pfam" id="PF13365">
    <property type="entry name" value="Trypsin_2"/>
    <property type="match status" value="1"/>
</dbReference>
<accession>A0A9X4M7U8</accession>
<dbReference type="PROSITE" id="PS00135">
    <property type="entry name" value="TRYPSIN_SER"/>
    <property type="match status" value="1"/>
</dbReference>
<dbReference type="PRINTS" id="PR00834">
    <property type="entry name" value="PROTEASES2C"/>
</dbReference>
<dbReference type="Proteomes" id="UP001152755">
    <property type="component" value="Unassembled WGS sequence"/>
</dbReference>
<keyword evidence="5" id="KW-1185">Reference proteome</keyword>
<keyword evidence="2" id="KW-0378">Hydrolase</keyword>
<protein>
    <submittedName>
        <fullName evidence="4">S1C family serine protease</fullName>
    </submittedName>
</protein>
<dbReference type="Gene3D" id="2.40.10.120">
    <property type="match status" value="1"/>
</dbReference>
<keyword evidence="1 4" id="KW-0645">Protease</keyword>
<proteinExistence type="predicted"/>
<reference evidence="4" key="1">
    <citation type="submission" date="2022-08" db="EMBL/GenBank/DDBJ databases">
        <title>Genome analysis of Corynebacteriales strain.</title>
        <authorList>
            <person name="Lee S.D."/>
        </authorList>
    </citation>
    <scope>NUCLEOTIDE SEQUENCE</scope>
    <source>
        <strain evidence="4">D3-21</strain>
    </source>
</reference>
<name>A0A9X4M7U8_9ACTN</name>
<keyword evidence="3" id="KW-0732">Signal</keyword>
<feature type="signal peptide" evidence="3">
    <location>
        <begin position="1"/>
        <end position="18"/>
    </location>
</feature>
<dbReference type="PANTHER" id="PTHR43343:SF3">
    <property type="entry name" value="PROTEASE DO-LIKE 8, CHLOROPLASTIC"/>
    <property type="match status" value="1"/>
</dbReference>
<evidence type="ECO:0000256" key="3">
    <source>
        <dbReference type="SAM" id="SignalP"/>
    </source>
</evidence>
<dbReference type="PANTHER" id="PTHR43343">
    <property type="entry name" value="PEPTIDASE S12"/>
    <property type="match status" value="1"/>
</dbReference>
<dbReference type="RefSeq" id="WP_332520736.1">
    <property type="nucleotide sequence ID" value="NZ_JANRHA010000018.1"/>
</dbReference>
<evidence type="ECO:0000313" key="4">
    <source>
        <dbReference type="EMBL" id="MDG3016863.1"/>
    </source>
</evidence>
<dbReference type="GO" id="GO:0004252">
    <property type="term" value="F:serine-type endopeptidase activity"/>
    <property type="evidence" value="ECO:0007669"/>
    <property type="project" value="InterPro"/>
</dbReference>
<comment type="caution">
    <text evidence="4">The sequence shown here is derived from an EMBL/GenBank/DDBJ whole genome shotgun (WGS) entry which is preliminary data.</text>
</comment>
<evidence type="ECO:0000256" key="2">
    <source>
        <dbReference type="ARBA" id="ARBA00022801"/>
    </source>
</evidence>
<dbReference type="InterPro" id="IPR033116">
    <property type="entry name" value="TRYPSIN_SER"/>
</dbReference>
<evidence type="ECO:0000256" key="1">
    <source>
        <dbReference type="ARBA" id="ARBA00022670"/>
    </source>
</evidence>
<dbReference type="SUPFAM" id="SSF50494">
    <property type="entry name" value="Trypsin-like serine proteases"/>
    <property type="match status" value="1"/>
</dbReference>
<organism evidence="4 5">
    <name type="scientific">Speluncibacter jeojiensis</name>
    <dbReference type="NCBI Taxonomy" id="2710754"/>
    <lineage>
        <taxon>Bacteria</taxon>
        <taxon>Bacillati</taxon>
        <taxon>Actinomycetota</taxon>
        <taxon>Actinomycetes</taxon>
        <taxon>Mycobacteriales</taxon>
        <taxon>Speluncibacteraceae</taxon>
        <taxon>Speluncibacter</taxon>
    </lineage>
</organism>
<dbReference type="InterPro" id="IPR051201">
    <property type="entry name" value="Chloro_Bact_Ser_Proteases"/>
</dbReference>
<dbReference type="InterPro" id="IPR009003">
    <property type="entry name" value="Peptidase_S1_PA"/>
</dbReference>
<dbReference type="InterPro" id="IPR001940">
    <property type="entry name" value="Peptidase_S1C"/>
</dbReference>
<evidence type="ECO:0000313" key="5">
    <source>
        <dbReference type="Proteomes" id="UP001152755"/>
    </source>
</evidence>
<dbReference type="GO" id="GO:0006508">
    <property type="term" value="P:proteolysis"/>
    <property type="evidence" value="ECO:0007669"/>
    <property type="project" value="UniProtKB-KW"/>
</dbReference>
<dbReference type="EMBL" id="JANRHA010000018">
    <property type="protein sequence ID" value="MDG3016863.1"/>
    <property type="molecule type" value="Genomic_DNA"/>
</dbReference>
<dbReference type="AlphaFoldDB" id="A0A9X4M7U8"/>
<sequence>MALISALCTAVGAAPAGAAPPDLQAVTAGMVDINSVLGGNQFGKLAGTGIVLSSGGEVLTNYHVVEDSVSMTATDLGNGATYPARVVGVDRKRDIAVVQLVGASGLPTPPFGDSTSVRVGDHVVGLGNAGGRGGPPRPAPGVVAALDQSLPIMDTTSGGFEYLHGLIQVSADIQAGDSGGPLVDADGRIVGMDTAAMPDPAGVQGYAIPITSALQTVDQIGSAAAQPVG</sequence>
<gene>
    <name evidence="4" type="ORF">NVS88_20115</name>
</gene>